<evidence type="ECO:0000256" key="5">
    <source>
        <dbReference type="SAM" id="MobiDB-lite"/>
    </source>
</evidence>
<dbReference type="EMBL" id="UZAM01009734">
    <property type="protein sequence ID" value="VDP09972.1"/>
    <property type="molecule type" value="Genomic_DNA"/>
</dbReference>
<dbReference type="GO" id="GO:0033550">
    <property type="term" value="F:MAP kinase tyrosine phosphatase activity"/>
    <property type="evidence" value="ECO:0007669"/>
    <property type="project" value="TreeGrafter"/>
</dbReference>
<dbReference type="WBParaSite" id="SBAD_0000666201-mRNA-1">
    <property type="protein sequence ID" value="SBAD_0000666201-mRNA-1"/>
    <property type="gene ID" value="SBAD_0000666201"/>
</dbReference>
<dbReference type="Gene3D" id="3.90.190.10">
    <property type="entry name" value="Protein tyrosine phosphatase superfamily"/>
    <property type="match status" value="1"/>
</dbReference>
<keyword evidence="9" id="KW-1185">Reference proteome</keyword>
<evidence type="ECO:0000256" key="3">
    <source>
        <dbReference type="ARBA" id="ARBA00022801"/>
    </source>
</evidence>
<proteinExistence type="inferred from homology"/>
<dbReference type="PRINTS" id="PR01908">
    <property type="entry name" value="ADSPHPHTASE"/>
</dbReference>
<dbReference type="PROSITE" id="PS50056">
    <property type="entry name" value="TYR_PHOSPHATASE_2"/>
    <property type="match status" value="1"/>
</dbReference>
<dbReference type="GO" id="GO:0008330">
    <property type="term" value="F:protein tyrosine/threonine phosphatase activity"/>
    <property type="evidence" value="ECO:0007669"/>
    <property type="project" value="TreeGrafter"/>
</dbReference>
<reference evidence="8 9" key="2">
    <citation type="submission" date="2018-11" db="EMBL/GenBank/DDBJ databases">
        <authorList>
            <consortium name="Pathogen Informatics"/>
        </authorList>
    </citation>
    <scope>NUCLEOTIDE SEQUENCE [LARGE SCALE GENOMIC DNA]</scope>
</reference>
<evidence type="ECO:0000313" key="8">
    <source>
        <dbReference type="EMBL" id="VDP09972.1"/>
    </source>
</evidence>
<dbReference type="PANTHER" id="PTHR10159">
    <property type="entry name" value="DUAL SPECIFICITY PROTEIN PHOSPHATASE"/>
    <property type="match status" value="1"/>
</dbReference>
<dbReference type="InterPro" id="IPR008343">
    <property type="entry name" value="MKP"/>
</dbReference>
<dbReference type="InterPro" id="IPR020422">
    <property type="entry name" value="TYR_PHOSPHATASE_DUAL_dom"/>
</dbReference>
<dbReference type="PROSITE" id="PS50054">
    <property type="entry name" value="TYR_PHOSPHATASE_DUAL"/>
    <property type="match status" value="1"/>
</dbReference>
<comment type="similarity">
    <text evidence="1">Belongs to the protein-tyrosine phosphatase family. Non-receptor class dual specificity subfamily.</text>
</comment>
<organism evidence="10">
    <name type="scientific">Soboliphyme baturini</name>
    <dbReference type="NCBI Taxonomy" id="241478"/>
    <lineage>
        <taxon>Eukaryota</taxon>
        <taxon>Metazoa</taxon>
        <taxon>Ecdysozoa</taxon>
        <taxon>Nematoda</taxon>
        <taxon>Enoplea</taxon>
        <taxon>Dorylaimia</taxon>
        <taxon>Dioctophymatida</taxon>
        <taxon>Dioctophymatoidea</taxon>
        <taxon>Soboliphymatidae</taxon>
        <taxon>Soboliphyme</taxon>
    </lineage>
</organism>
<evidence type="ECO:0000313" key="9">
    <source>
        <dbReference type="Proteomes" id="UP000270296"/>
    </source>
</evidence>
<dbReference type="CDD" id="cd14566">
    <property type="entry name" value="DSP_MKP_classII"/>
    <property type="match status" value="1"/>
</dbReference>
<evidence type="ECO:0000313" key="10">
    <source>
        <dbReference type="WBParaSite" id="SBAD_0000666201-mRNA-1"/>
    </source>
</evidence>
<dbReference type="PANTHER" id="PTHR10159:SF519">
    <property type="entry name" value="DUAL SPECIFICITY PROTEIN PHOSPHATASE MPK3"/>
    <property type="match status" value="1"/>
</dbReference>
<dbReference type="GO" id="GO:0017017">
    <property type="term" value="F:MAP kinase tyrosine/serine/threonine phosphatase activity"/>
    <property type="evidence" value="ECO:0007669"/>
    <property type="project" value="InterPro"/>
</dbReference>
<name>A0A183IS18_9BILA</name>
<dbReference type="InterPro" id="IPR029021">
    <property type="entry name" value="Prot-tyrosine_phosphatase-like"/>
</dbReference>
<reference evidence="10" key="1">
    <citation type="submission" date="2016-06" db="UniProtKB">
        <authorList>
            <consortium name="WormBaseParasite"/>
        </authorList>
    </citation>
    <scope>IDENTIFICATION</scope>
</reference>
<evidence type="ECO:0000256" key="2">
    <source>
        <dbReference type="ARBA" id="ARBA00013064"/>
    </source>
</evidence>
<gene>
    <name evidence="8" type="ORF">SBAD_LOCUS6415</name>
</gene>
<evidence type="ECO:0000256" key="4">
    <source>
        <dbReference type="ARBA" id="ARBA00022912"/>
    </source>
</evidence>
<feature type="domain" description="Tyrosine-protein phosphatase" evidence="6">
    <location>
        <begin position="69"/>
        <end position="212"/>
    </location>
</feature>
<dbReference type="SMART" id="SM00195">
    <property type="entry name" value="DSPc"/>
    <property type="match status" value="1"/>
</dbReference>
<evidence type="ECO:0000259" key="7">
    <source>
        <dbReference type="PROSITE" id="PS50056"/>
    </source>
</evidence>
<evidence type="ECO:0000256" key="1">
    <source>
        <dbReference type="ARBA" id="ARBA00008601"/>
    </source>
</evidence>
<accession>A0A183IS18</accession>
<dbReference type="PRINTS" id="PR01764">
    <property type="entry name" value="MAPKPHPHTASE"/>
</dbReference>
<dbReference type="Pfam" id="PF00782">
    <property type="entry name" value="DSPc"/>
    <property type="match status" value="1"/>
</dbReference>
<sequence>MKMNNLRLDDQPPSCSCCDGGHPPDHQLCCAATAASVFHQQSLDHNGDEPQRSPPPSMTGASAAKHSRFPVEIIPFLFLGDASNAADLATLIKYNIRYILNVTPDLPNVFEHDTRFKYLQIPISDHWSQNLAEYFPLAISFINKARSEKCGVLVHCLAGISRSVTVTVAYLMQTLSISLDEAYDLVRSHKPNVSPNFNFMGQLVEFERIVSDAWSGLSSVVFVEMQVSTAKA</sequence>
<evidence type="ECO:0000259" key="6">
    <source>
        <dbReference type="PROSITE" id="PS50054"/>
    </source>
</evidence>
<feature type="domain" description="Tyrosine specific protein phosphatases" evidence="7">
    <location>
        <begin position="133"/>
        <end position="193"/>
    </location>
</feature>
<dbReference type="InterPro" id="IPR000340">
    <property type="entry name" value="Dual-sp_phosphatase_cat-dom"/>
</dbReference>
<dbReference type="SUPFAM" id="SSF52799">
    <property type="entry name" value="(Phosphotyrosine protein) phosphatases II"/>
    <property type="match status" value="1"/>
</dbReference>
<dbReference type="OrthoDB" id="165342at2759"/>
<dbReference type="Proteomes" id="UP000270296">
    <property type="component" value="Unassembled WGS sequence"/>
</dbReference>
<dbReference type="AlphaFoldDB" id="A0A183IS18"/>
<dbReference type="EC" id="3.1.3.48" evidence="2"/>
<keyword evidence="3" id="KW-0378">Hydrolase</keyword>
<dbReference type="InterPro" id="IPR000387">
    <property type="entry name" value="Tyr_Pase_dom"/>
</dbReference>
<keyword evidence="4" id="KW-0904">Protein phosphatase</keyword>
<feature type="region of interest" description="Disordered" evidence="5">
    <location>
        <begin position="43"/>
        <end position="64"/>
    </location>
</feature>
<protein>
    <recommendedName>
        <fullName evidence="2">protein-tyrosine-phosphatase</fullName>
        <ecNumber evidence="2">3.1.3.48</ecNumber>
    </recommendedName>
</protein>
<dbReference type="GO" id="GO:0005829">
    <property type="term" value="C:cytosol"/>
    <property type="evidence" value="ECO:0007669"/>
    <property type="project" value="TreeGrafter"/>
</dbReference>
<dbReference type="GO" id="GO:0043409">
    <property type="term" value="P:negative regulation of MAPK cascade"/>
    <property type="evidence" value="ECO:0007669"/>
    <property type="project" value="TreeGrafter"/>
</dbReference>